<feature type="transmembrane region" description="Helical" evidence="5">
    <location>
        <begin position="236"/>
        <end position="258"/>
    </location>
</feature>
<name>A0ABP8UPH0_9ACTN</name>
<feature type="transmembrane region" description="Helical" evidence="5">
    <location>
        <begin position="155"/>
        <end position="173"/>
    </location>
</feature>
<keyword evidence="8" id="KW-1185">Reference proteome</keyword>
<feature type="domain" description="HTTM-like" evidence="6">
    <location>
        <begin position="17"/>
        <end position="271"/>
    </location>
</feature>
<evidence type="ECO:0000256" key="3">
    <source>
        <dbReference type="ARBA" id="ARBA00022989"/>
    </source>
</evidence>
<reference evidence="8" key="1">
    <citation type="journal article" date="2019" name="Int. J. Syst. Evol. Microbiol.">
        <title>The Global Catalogue of Microorganisms (GCM) 10K type strain sequencing project: providing services to taxonomists for standard genome sequencing and annotation.</title>
        <authorList>
            <consortium name="The Broad Institute Genomics Platform"/>
            <consortium name="The Broad Institute Genome Sequencing Center for Infectious Disease"/>
            <person name="Wu L."/>
            <person name="Ma J."/>
        </authorList>
    </citation>
    <scope>NUCLEOTIDE SEQUENCE [LARGE SCALE GENOMIC DNA]</scope>
    <source>
        <strain evidence="8">JCM 17939</strain>
    </source>
</reference>
<dbReference type="RefSeq" id="WP_345438471.1">
    <property type="nucleotide sequence ID" value="NZ_BAABHK010000015.1"/>
</dbReference>
<evidence type="ECO:0000256" key="5">
    <source>
        <dbReference type="SAM" id="Phobius"/>
    </source>
</evidence>
<evidence type="ECO:0000313" key="7">
    <source>
        <dbReference type="EMBL" id="GAA4635524.1"/>
    </source>
</evidence>
<keyword evidence="3 5" id="KW-1133">Transmembrane helix</keyword>
<feature type="transmembrane region" description="Helical" evidence="5">
    <location>
        <begin position="99"/>
        <end position="119"/>
    </location>
</feature>
<evidence type="ECO:0000256" key="4">
    <source>
        <dbReference type="ARBA" id="ARBA00023136"/>
    </source>
</evidence>
<evidence type="ECO:0000259" key="6">
    <source>
        <dbReference type="SMART" id="SM00752"/>
    </source>
</evidence>
<feature type="transmembrane region" description="Helical" evidence="5">
    <location>
        <begin position="73"/>
        <end position="92"/>
    </location>
</feature>
<organism evidence="7 8">
    <name type="scientific">Actinoallomurus vinaceus</name>
    <dbReference type="NCBI Taxonomy" id="1080074"/>
    <lineage>
        <taxon>Bacteria</taxon>
        <taxon>Bacillati</taxon>
        <taxon>Actinomycetota</taxon>
        <taxon>Actinomycetes</taxon>
        <taxon>Streptosporangiales</taxon>
        <taxon>Thermomonosporaceae</taxon>
        <taxon>Actinoallomurus</taxon>
    </lineage>
</organism>
<accession>A0ABP8UPH0</accession>
<protein>
    <submittedName>
        <fullName evidence="7">HTTM domain-containing protein</fullName>
    </submittedName>
</protein>
<keyword evidence="4 5" id="KW-0472">Membrane</keyword>
<comment type="caution">
    <text evidence="7">The sequence shown here is derived from an EMBL/GenBank/DDBJ whole genome shotgun (WGS) entry which is preliminary data.</text>
</comment>
<proteinExistence type="predicted"/>
<evidence type="ECO:0000256" key="1">
    <source>
        <dbReference type="ARBA" id="ARBA00004127"/>
    </source>
</evidence>
<dbReference type="InterPro" id="IPR053934">
    <property type="entry name" value="HTTM_dom"/>
</dbReference>
<comment type="subcellular location">
    <subcellularLocation>
        <location evidence="1">Endomembrane system</location>
        <topology evidence="1">Multi-pass membrane protein</topology>
    </subcellularLocation>
</comment>
<evidence type="ECO:0000313" key="8">
    <source>
        <dbReference type="Proteomes" id="UP001501442"/>
    </source>
</evidence>
<dbReference type="SMART" id="SM00752">
    <property type="entry name" value="HTTM"/>
    <property type="match status" value="1"/>
</dbReference>
<feature type="transmembrane region" description="Helical" evidence="5">
    <location>
        <begin position="31"/>
        <end position="53"/>
    </location>
</feature>
<sequence length="298" mass="32802">MSETAGTAATPWGRWWYAPVPTARIAAIRALVYLFVPIDVLFLTDSAVVHAYLPADLYQPVLLARLLHIPAPVPWAMETLRVVLIVGSLIAATGRLPRLAGGVVAVGYLPWVLISMSYGKVDHDHLALVVALVVLPTAGRARFRDADRSEAAGWTIQFIRIAVVSAYFLSAWAKMRWGGWGWANGETLEWALVRRGTPIGRAIADQRWLLHASQWVTLVAEFASPLLLFTRGRLQLAGIAFFLGFHVTTYVLMSIHFMPQVICLVAVFTPWERLIEAARSRTVSPEPVTPVPSSDSAT</sequence>
<dbReference type="Proteomes" id="UP001501442">
    <property type="component" value="Unassembled WGS sequence"/>
</dbReference>
<dbReference type="InterPro" id="IPR011020">
    <property type="entry name" value="HTTM-like"/>
</dbReference>
<dbReference type="Pfam" id="PF05090">
    <property type="entry name" value="HTTM"/>
    <property type="match status" value="1"/>
</dbReference>
<keyword evidence="2 5" id="KW-0812">Transmembrane</keyword>
<evidence type="ECO:0000256" key="2">
    <source>
        <dbReference type="ARBA" id="ARBA00022692"/>
    </source>
</evidence>
<dbReference type="EMBL" id="BAABHK010000015">
    <property type="protein sequence ID" value="GAA4635524.1"/>
    <property type="molecule type" value="Genomic_DNA"/>
</dbReference>
<gene>
    <name evidence="7" type="ORF">GCM10023196_081360</name>
</gene>